<keyword evidence="2" id="KW-1185">Reference proteome</keyword>
<proteinExistence type="predicted"/>
<comment type="caution">
    <text evidence="1">The sequence shown here is derived from an EMBL/GenBank/DDBJ whole genome shotgun (WGS) entry which is preliminary data.</text>
</comment>
<accession>A0ABQ6F2Y6</accession>
<evidence type="ECO:0000313" key="2">
    <source>
        <dbReference type="Proteomes" id="UP001157138"/>
    </source>
</evidence>
<name>A0ABQ6F2Y6_9VIBR</name>
<sequence length="294" mass="33308">MEHLEISILGSIQKNNFASWKLDLLEQIASTNLELETDNDFATASDNVKSLKIAEKTLKECKIKALEQTHDIQQLFSAIDEVSETARETRLILERQVRTRKQQIKSELVTQAQLKLVDYCKAKSEIFSYLDQEQFTAVSKLEAAIKGKASLSGVERALDTKVKELMQEIDAQEQFAHESYQFISNQSDQHRVLLQDMQYLLSLPLPELKLTVENRIVKLSEQQALKSAQESESELLVASCEAVHGARSETISNYVISIEVSSTRSDAIEIARSVKQHLTARTQVTDIKLNIQRD</sequence>
<dbReference type="EMBL" id="BSPW01000084">
    <property type="protein sequence ID" value="GLT19888.1"/>
    <property type="molecule type" value="Genomic_DNA"/>
</dbReference>
<evidence type="ECO:0000313" key="1">
    <source>
        <dbReference type="EMBL" id="GLT19888.1"/>
    </source>
</evidence>
<gene>
    <name evidence="1" type="ORF">GCM10007938_36710</name>
</gene>
<reference evidence="2" key="1">
    <citation type="journal article" date="2019" name="Int. J. Syst. Evol. Microbiol.">
        <title>The Global Catalogue of Microorganisms (GCM) 10K type strain sequencing project: providing services to taxonomists for standard genome sequencing and annotation.</title>
        <authorList>
            <consortium name="The Broad Institute Genomics Platform"/>
            <consortium name="The Broad Institute Genome Sequencing Center for Infectious Disease"/>
            <person name="Wu L."/>
            <person name="Ma J."/>
        </authorList>
    </citation>
    <scope>NUCLEOTIDE SEQUENCE [LARGE SCALE GENOMIC DNA]</scope>
    <source>
        <strain evidence="2">NBRC 108723</strain>
    </source>
</reference>
<protein>
    <submittedName>
        <fullName evidence="1">Uncharacterized protein</fullName>
    </submittedName>
</protein>
<organism evidence="1 2">
    <name type="scientific">Vibrio zhanjiangensis</name>
    <dbReference type="NCBI Taxonomy" id="1046128"/>
    <lineage>
        <taxon>Bacteria</taxon>
        <taxon>Pseudomonadati</taxon>
        <taxon>Pseudomonadota</taxon>
        <taxon>Gammaproteobacteria</taxon>
        <taxon>Vibrionales</taxon>
        <taxon>Vibrionaceae</taxon>
        <taxon>Vibrio</taxon>
    </lineage>
</organism>
<dbReference type="RefSeq" id="WP_284193724.1">
    <property type="nucleotide sequence ID" value="NZ_BSPW01000084.1"/>
</dbReference>
<dbReference type="Proteomes" id="UP001157138">
    <property type="component" value="Unassembled WGS sequence"/>
</dbReference>